<keyword evidence="1" id="KW-1015">Disulfide bond</keyword>
<dbReference type="InterPro" id="IPR036249">
    <property type="entry name" value="Thioredoxin-like_sf"/>
</dbReference>
<dbReference type="CDD" id="cd02966">
    <property type="entry name" value="TlpA_like_family"/>
    <property type="match status" value="1"/>
</dbReference>
<dbReference type="InterPro" id="IPR050553">
    <property type="entry name" value="Thioredoxin_ResA/DsbE_sf"/>
</dbReference>
<protein>
    <submittedName>
        <fullName evidence="3">Peroxiredoxin</fullName>
    </submittedName>
</protein>
<dbReference type="GO" id="GO:0016491">
    <property type="term" value="F:oxidoreductase activity"/>
    <property type="evidence" value="ECO:0007669"/>
    <property type="project" value="InterPro"/>
</dbReference>
<accession>A0A1M7GQQ3</accession>
<organism evidence="3 4">
    <name type="scientific">Lacicoccus alkaliphilus DSM 16010</name>
    <dbReference type="NCBI Taxonomy" id="1123231"/>
    <lineage>
        <taxon>Bacteria</taxon>
        <taxon>Bacillati</taxon>
        <taxon>Bacillota</taxon>
        <taxon>Bacilli</taxon>
        <taxon>Bacillales</taxon>
        <taxon>Salinicoccaceae</taxon>
        <taxon>Lacicoccus</taxon>
    </lineage>
</organism>
<dbReference type="PANTHER" id="PTHR42852:SF17">
    <property type="entry name" value="THIOREDOXIN-LIKE PROTEIN HI_1115"/>
    <property type="match status" value="1"/>
</dbReference>
<keyword evidence="4" id="KW-1185">Reference proteome</keyword>
<dbReference type="PROSITE" id="PS51352">
    <property type="entry name" value="THIOREDOXIN_2"/>
    <property type="match status" value="1"/>
</dbReference>
<feature type="domain" description="Thioredoxin" evidence="2">
    <location>
        <begin position="42"/>
        <end position="180"/>
    </location>
</feature>
<dbReference type="InterPro" id="IPR000866">
    <property type="entry name" value="AhpC/TSA"/>
</dbReference>
<dbReference type="Gene3D" id="3.40.30.10">
    <property type="entry name" value="Glutaredoxin"/>
    <property type="match status" value="1"/>
</dbReference>
<dbReference type="InterPro" id="IPR013766">
    <property type="entry name" value="Thioredoxin_domain"/>
</dbReference>
<sequence length="188" mass="21326">MKKIILVILVVGMVGWAVYEFIGGSSEEDAIIEQNASEDVGLAEGQMAPDFLLETLEGDEARLSEFRGQPVIINFWATWCPPCRAEMPDFQELYESEDVEILAVNLTESEQSEQGIEDFIDELGLTFPIPMDVESDVSEMYEVQAYPTSYIVDSEGKVQFVARGAINYDIMQRELSNINKRFFDMKRL</sequence>
<evidence type="ECO:0000313" key="4">
    <source>
        <dbReference type="Proteomes" id="UP000184206"/>
    </source>
</evidence>
<dbReference type="PROSITE" id="PS00194">
    <property type="entry name" value="THIOREDOXIN_1"/>
    <property type="match status" value="1"/>
</dbReference>
<reference evidence="3 4" key="1">
    <citation type="submission" date="2016-11" db="EMBL/GenBank/DDBJ databases">
        <authorList>
            <person name="Jaros S."/>
            <person name="Januszkiewicz K."/>
            <person name="Wedrychowicz H."/>
        </authorList>
    </citation>
    <scope>NUCLEOTIDE SEQUENCE [LARGE SCALE GENOMIC DNA]</scope>
    <source>
        <strain evidence="3 4">DSM 16010</strain>
    </source>
</reference>
<dbReference type="RefSeq" id="WP_072710155.1">
    <property type="nucleotide sequence ID" value="NZ_FRCF01000006.1"/>
</dbReference>
<evidence type="ECO:0000256" key="1">
    <source>
        <dbReference type="ARBA" id="ARBA00023157"/>
    </source>
</evidence>
<dbReference type="OrthoDB" id="25753at2"/>
<dbReference type="STRING" id="1123231.SAMN02745189_01715"/>
<evidence type="ECO:0000313" key="3">
    <source>
        <dbReference type="EMBL" id="SHM18633.1"/>
    </source>
</evidence>
<dbReference type="PANTHER" id="PTHR42852">
    <property type="entry name" value="THIOL:DISULFIDE INTERCHANGE PROTEIN DSBE"/>
    <property type="match status" value="1"/>
</dbReference>
<name>A0A1M7GQQ3_9BACL</name>
<dbReference type="SUPFAM" id="SSF52833">
    <property type="entry name" value="Thioredoxin-like"/>
    <property type="match status" value="1"/>
</dbReference>
<gene>
    <name evidence="3" type="ORF">SAMN02745189_01715</name>
</gene>
<dbReference type="GO" id="GO:0016209">
    <property type="term" value="F:antioxidant activity"/>
    <property type="evidence" value="ECO:0007669"/>
    <property type="project" value="InterPro"/>
</dbReference>
<dbReference type="AlphaFoldDB" id="A0A1M7GQQ3"/>
<dbReference type="Proteomes" id="UP000184206">
    <property type="component" value="Unassembled WGS sequence"/>
</dbReference>
<proteinExistence type="predicted"/>
<dbReference type="EMBL" id="FRCF01000006">
    <property type="protein sequence ID" value="SHM18633.1"/>
    <property type="molecule type" value="Genomic_DNA"/>
</dbReference>
<evidence type="ECO:0000259" key="2">
    <source>
        <dbReference type="PROSITE" id="PS51352"/>
    </source>
</evidence>
<dbReference type="Pfam" id="PF00578">
    <property type="entry name" value="AhpC-TSA"/>
    <property type="match status" value="1"/>
</dbReference>
<dbReference type="InterPro" id="IPR017937">
    <property type="entry name" value="Thioredoxin_CS"/>
</dbReference>